<name>A0ABS0DU12_9GAMM</name>
<comment type="subcellular location">
    <subcellularLocation>
        <location evidence="1">Periplasm</location>
    </subcellularLocation>
</comment>
<evidence type="ECO:0000313" key="11">
    <source>
        <dbReference type="Proteomes" id="UP000600307"/>
    </source>
</evidence>
<organism evidence="10 11">
    <name type="scientific">Rahnella victoriana</name>
    <dbReference type="NCBI Taxonomy" id="1510570"/>
    <lineage>
        <taxon>Bacteria</taxon>
        <taxon>Pseudomonadati</taxon>
        <taxon>Pseudomonadota</taxon>
        <taxon>Gammaproteobacteria</taxon>
        <taxon>Enterobacterales</taxon>
        <taxon>Yersiniaceae</taxon>
        <taxon>Rahnella</taxon>
    </lineage>
</organism>
<keyword evidence="4" id="KW-0574">Periplasm</keyword>
<dbReference type="PANTHER" id="PTHR30251">
    <property type="entry name" value="PILUS ASSEMBLY CHAPERONE"/>
    <property type="match status" value="1"/>
</dbReference>
<keyword evidence="11" id="KW-1185">Reference proteome</keyword>
<dbReference type="PRINTS" id="PR00969">
    <property type="entry name" value="CHAPERONPILI"/>
</dbReference>
<protein>
    <submittedName>
        <fullName evidence="10">Fimbria/pilus periplasmic chaperone</fullName>
    </submittedName>
</protein>
<evidence type="ECO:0000259" key="9">
    <source>
        <dbReference type="Pfam" id="PF02753"/>
    </source>
</evidence>
<dbReference type="SUPFAM" id="SSF49584">
    <property type="entry name" value="Periplasmic chaperone C-domain"/>
    <property type="match status" value="1"/>
</dbReference>
<evidence type="ECO:0000256" key="5">
    <source>
        <dbReference type="ARBA" id="ARBA00023186"/>
    </source>
</evidence>
<dbReference type="Pfam" id="PF02753">
    <property type="entry name" value="PapD_C"/>
    <property type="match status" value="1"/>
</dbReference>
<dbReference type="InterPro" id="IPR001829">
    <property type="entry name" value="Pili_assmbl_chaperone_bac"/>
</dbReference>
<evidence type="ECO:0000256" key="6">
    <source>
        <dbReference type="ARBA" id="ARBA00023319"/>
    </source>
</evidence>
<comment type="similarity">
    <text evidence="2">Belongs to the periplasmic pilus chaperone family.</text>
</comment>
<keyword evidence="5" id="KW-0143">Chaperone</keyword>
<dbReference type="InterPro" id="IPR050643">
    <property type="entry name" value="Periplasmic_pilus_chap"/>
</dbReference>
<evidence type="ECO:0000256" key="7">
    <source>
        <dbReference type="SAM" id="SignalP"/>
    </source>
</evidence>
<keyword evidence="6" id="KW-0393">Immunoglobulin domain</keyword>
<accession>A0ABS0DU12</accession>
<dbReference type="Proteomes" id="UP000600307">
    <property type="component" value="Unassembled WGS sequence"/>
</dbReference>
<proteinExistence type="inferred from homology"/>
<dbReference type="InterPro" id="IPR013783">
    <property type="entry name" value="Ig-like_fold"/>
</dbReference>
<dbReference type="SUPFAM" id="SSF49354">
    <property type="entry name" value="PapD-like"/>
    <property type="match status" value="1"/>
</dbReference>
<evidence type="ECO:0000313" key="10">
    <source>
        <dbReference type="EMBL" id="MBF7957380.1"/>
    </source>
</evidence>
<reference evidence="10 11" key="1">
    <citation type="submission" date="2020-11" db="EMBL/GenBank/DDBJ databases">
        <title>Taxonomic investigation of Rahnella spp.</title>
        <authorList>
            <person name="Lee S.D."/>
        </authorList>
    </citation>
    <scope>NUCLEOTIDE SEQUENCE [LARGE SCALE GENOMIC DNA]</scope>
    <source>
        <strain evidence="10 11">SAP-10</strain>
    </source>
</reference>
<feature type="chain" id="PRO_5046423519" evidence="7">
    <location>
        <begin position="20"/>
        <end position="250"/>
    </location>
</feature>
<evidence type="ECO:0000259" key="8">
    <source>
        <dbReference type="Pfam" id="PF00345"/>
    </source>
</evidence>
<evidence type="ECO:0000256" key="3">
    <source>
        <dbReference type="ARBA" id="ARBA00022729"/>
    </source>
</evidence>
<dbReference type="InterPro" id="IPR016148">
    <property type="entry name" value="Pili_assmbl_chaperone_C"/>
</dbReference>
<feature type="domain" description="Pili assembly chaperone N-terminal" evidence="8">
    <location>
        <begin position="33"/>
        <end position="163"/>
    </location>
</feature>
<dbReference type="PANTHER" id="PTHR30251:SF9">
    <property type="entry name" value="CHAPERONE PROTEIN CAF1M"/>
    <property type="match status" value="1"/>
</dbReference>
<dbReference type="Gene3D" id="2.60.40.10">
    <property type="entry name" value="Immunoglobulins"/>
    <property type="match status" value="2"/>
</dbReference>
<gene>
    <name evidence="10" type="ORF">IV431_17620</name>
</gene>
<keyword evidence="3 7" id="KW-0732">Signal</keyword>
<evidence type="ECO:0000256" key="4">
    <source>
        <dbReference type="ARBA" id="ARBA00022764"/>
    </source>
</evidence>
<evidence type="ECO:0000256" key="2">
    <source>
        <dbReference type="ARBA" id="ARBA00007399"/>
    </source>
</evidence>
<comment type="caution">
    <text evidence="10">The sequence shown here is derived from an EMBL/GenBank/DDBJ whole genome shotgun (WGS) entry which is preliminary data.</text>
</comment>
<dbReference type="InterPro" id="IPR016147">
    <property type="entry name" value="Pili_assmbl_chaperone_N"/>
</dbReference>
<dbReference type="InterPro" id="IPR036316">
    <property type="entry name" value="Pili_assmbl_chap_C_dom_sf"/>
</dbReference>
<dbReference type="EMBL" id="JADOBH010000004">
    <property type="protein sequence ID" value="MBF7957380.1"/>
    <property type="molecule type" value="Genomic_DNA"/>
</dbReference>
<dbReference type="InterPro" id="IPR008962">
    <property type="entry name" value="PapD-like_sf"/>
</dbReference>
<feature type="domain" description="Pili assembly chaperone C-terminal" evidence="9">
    <location>
        <begin position="185"/>
        <end position="242"/>
    </location>
</feature>
<feature type="signal peptide" evidence="7">
    <location>
        <begin position="1"/>
        <end position="19"/>
    </location>
</feature>
<dbReference type="Pfam" id="PF00345">
    <property type="entry name" value="PapD_N"/>
    <property type="match status" value="1"/>
</dbReference>
<evidence type="ECO:0000256" key="1">
    <source>
        <dbReference type="ARBA" id="ARBA00004418"/>
    </source>
</evidence>
<dbReference type="RefSeq" id="WP_119824078.1">
    <property type="nucleotide sequence ID" value="NZ_JADOBH010000004.1"/>
</dbReference>
<sequence length="250" mass="27140">MTWRVLTAGAVLLATFAQASEVTLEQELQTFSVETGATRVIYTPGSAGATLTVINPQSYPMLVQSAVWQADKKTKAPFIVTPPLFRLDGHQQNRLKVVSIGDLRPSDKESLNWLCLTGIPPEPNAVWAQDDKVIKAAPAKQATLLTQLRVTSCLKLLVRPASLKGDPVDKAMSLTWHRSGTTLTVNNPTPFFMNLKSVRLGTTSIGAPGYVPPMGHLGLKLPEHPTEGPVRWTLVTDYGGESREFSAALQ</sequence>